<sequence length="316" mass="33719">MESLNLHTLANSLPTAQQNAEKELSNNFKAAALSITTLYRSSRKNAKRAYNAGYAAACQDLLTMIQQGVSLNPSAPSHDPEQGGMTIGRVMDWTEARLEAIKSREEEEDEEEEREKEKEGGKSKAPPKPDHKVVKVASTSTANQLSSLPTPNSPHSQPHGPLPFEPSSPSPPPHAAQRSIQRPTRPRPSGKGEPSPSDFIPDSSPPSSTSFSDVSIPIAAGAKRRHAMMMMLDSSAAPVTIGGSSTPHSSSTGVVNSVNGGNPGTGSLNGRRRTRSTRNSALQQPQNQSLGLPQGAPDAMEVEDDGGRERKRVARR</sequence>
<organism evidence="2 3">
    <name type="scientific">Asterophora parasitica</name>
    <dbReference type="NCBI Taxonomy" id="117018"/>
    <lineage>
        <taxon>Eukaryota</taxon>
        <taxon>Fungi</taxon>
        <taxon>Dikarya</taxon>
        <taxon>Basidiomycota</taxon>
        <taxon>Agaricomycotina</taxon>
        <taxon>Agaricomycetes</taxon>
        <taxon>Agaricomycetidae</taxon>
        <taxon>Agaricales</taxon>
        <taxon>Tricholomatineae</taxon>
        <taxon>Lyophyllaceae</taxon>
        <taxon>Asterophora</taxon>
    </lineage>
</organism>
<dbReference type="EMBL" id="JABCKV010000161">
    <property type="protein sequence ID" value="KAG5642737.1"/>
    <property type="molecule type" value="Genomic_DNA"/>
</dbReference>
<dbReference type="AlphaFoldDB" id="A0A9P7G291"/>
<feature type="region of interest" description="Disordered" evidence="1">
    <location>
        <begin position="102"/>
        <end position="216"/>
    </location>
</feature>
<evidence type="ECO:0000313" key="2">
    <source>
        <dbReference type="EMBL" id="KAG5642737.1"/>
    </source>
</evidence>
<feature type="compositionally biased region" description="Low complexity" evidence="1">
    <location>
        <begin position="194"/>
        <end position="216"/>
    </location>
</feature>
<feature type="compositionally biased region" description="Polar residues" evidence="1">
    <location>
        <begin position="281"/>
        <end position="291"/>
    </location>
</feature>
<feature type="compositionally biased region" description="Polar residues" evidence="1">
    <location>
        <begin position="137"/>
        <end position="156"/>
    </location>
</feature>
<evidence type="ECO:0000256" key="1">
    <source>
        <dbReference type="SAM" id="MobiDB-lite"/>
    </source>
</evidence>
<reference evidence="2" key="2">
    <citation type="submission" date="2021-10" db="EMBL/GenBank/DDBJ databases">
        <title>Phylogenomics reveals ancestral predisposition of the termite-cultivated fungus Termitomyces towards a domesticated lifestyle.</title>
        <authorList>
            <person name="Auxier B."/>
            <person name="Grum-Grzhimaylo A."/>
            <person name="Cardenas M.E."/>
            <person name="Lodge J.D."/>
            <person name="Laessoe T."/>
            <person name="Pedersen O."/>
            <person name="Smith M.E."/>
            <person name="Kuyper T.W."/>
            <person name="Franco-Molano E.A."/>
            <person name="Baroni T.J."/>
            <person name="Aanen D.K."/>
        </authorList>
    </citation>
    <scope>NUCLEOTIDE SEQUENCE</scope>
    <source>
        <strain evidence="2">AP01</strain>
        <tissue evidence="2">Mycelium</tissue>
    </source>
</reference>
<dbReference type="PANTHER" id="PTHR38645">
    <property type="entry name" value="CHROMOSOME 9, WHOLE GENOME SHOTGUN SEQUENCE"/>
    <property type="match status" value="1"/>
</dbReference>
<gene>
    <name evidence="2" type="ORF">DXG03_002251</name>
</gene>
<dbReference type="Proteomes" id="UP000775547">
    <property type="component" value="Unassembled WGS sequence"/>
</dbReference>
<feature type="compositionally biased region" description="Low complexity" evidence="1">
    <location>
        <begin position="240"/>
        <end position="269"/>
    </location>
</feature>
<dbReference type="OrthoDB" id="21418at2759"/>
<evidence type="ECO:0000313" key="3">
    <source>
        <dbReference type="Proteomes" id="UP000775547"/>
    </source>
</evidence>
<comment type="caution">
    <text evidence="2">The sequence shown here is derived from an EMBL/GenBank/DDBJ whole genome shotgun (WGS) entry which is preliminary data.</text>
</comment>
<keyword evidence="3" id="KW-1185">Reference proteome</keyword>
<feature type="compositionally biased region" description="Basic and acidic residues" evidence="1">
    <location>
        <begin position="115"/>
        <end position="133"/>
    </location>
</feature>
<reference evidence="2" key="1">
    <citation type="submission" date="2020-07" db="EMBL/GenBank/DDBJ databases">
        <authorList>
            <person name="Nieuwenhuis M."/>
            <person name="Van De Peppel L.J.J."/>
        </authorList>
    </citation>
    <scope>NUCLEOTIDE SEQUENCE</scope>
    <source>
        <strain evidence="2">AP01</strain>
        <tissue evidence="2">Mycelium</tissue>
    </source>
</reference>
<feature type="region of interest" description="Disordered" evidence="1">
    <location>
        <begin position="237"/>
        <end position="316"/>
    </location>
</feature>
<name>A0A9P7G291_9AGAR</name>
<proteinExistence type="predicted"/>
<feature type="compositionally biased region" description="Pro residues" evidence="1">
    <location>
        <begin position="160"/>
        <end position="174"/>
    </location>
</feature>
<protein>
    <submittedName>
        <fullName evidence="2">Uncharacterized protein</fullName>
    </submittedName>
</protein>
<dbReference type="PANTHER" id="PTHR38645:SF1">
    <property type="entry name" value="YALI0F12243P"/>
    <property type="match status" value="1"/>
</dbReference>
<accession>A0A9P7G291</accession>